<evidence type="ECO:0000256" key="1">
    <source>
        <dbReference type="ARBA" id="ARBA00004141"/>
    </source>
</evidence>
<feature type="transmembrane region" description="Helical" evidence="6">
    <location>
        <begin position="167"/>
        <end position="185"/>
    </location>
</feature>
<evidence type="ECO:0000256" key="5">
    <source>
        <dbReference type="ARBA" id="ARBA00023136"/>
    </source>
</evidence>
<evidence type="ECO:0000256" key="6">
    <source>
        <dbReference type="SAM" id="Phobius"/>
    </source>
</evidence>
<organism evidence="7 8">
    <name type="scientific">Opisthorchis viverrini</name>
    <name type="common">Southeast Asian liver fluke</name>
    <dbReference type="NCBI Taxonomy" id="6198"/>
    <lineage>
        <taxon>Eukaryota</taxon>
        <taxon>Metazoa</taxon>
        <taxon>Spiralia</taxon>
        <taxon>Lophotrochozoa</taxon>
        <taxon>Platyhelminthes</taxon>
        <taxon>Trematoda</taxon>
        <taxon>Digenea</taxon>
        <taxon>Opisthorchiida</taxon>
        <taxon>Opisthorchiata</taxon>
        <taxon>Opisthorchiidae</taxon>
        <taxon>Opisthorchis</taxon>
    </lineage>
</organism>
<comment type="subcellular location">
    <subcellularLocation>
        <location evidence="1">Membrane</location>
        <topology evidence="1">Multi-pass membrane protein</topology>
    </subcellularLocation>
</comment>
<evidence type="ECO:0000256" key="3">
    <source>
        <dbReference type="ARBA" id="ARBA00022692"/>
    </source>
</evidence>
<dbReference type="GO" id="GO:0033013">
    <property type="term" value="P:tetrapyrrole metabolic process"/>
    <property type="evidence" value="ECO:0007669"/>
    <property type="project" value="UniProtKB-ARBA"/>
</dbReference>
<accession>A0A1S8WQM9</accession>
<evidence type="ECO:0000313" key="7">
    <source>
        <dbReference type="EMBL" id="OON16711.1"/>
    </source>
</evidence>
<feature type="transmembrane region" description="Helical" evidence="6">
    <location>
        <begin position="238"/>
        <end position="258"/>
    </location>
</feature>
<dbReference type="EMBL" id="KV896697">
    <property type="protein sequence ID" value="OON16711.1"/>
    <property type="molecule type" value="Genomic_DNA"/>
</dbReference>
<dbReference type="PANTHER" id="PTHR10057">
    <property type="entry name" value="PERIPHERAL-TYPE BENZODIAZEPINE RECEPTOR"/>
    <property type="match status" value="1"/>
</dbReference>
<feature type="transmembrane region" description="Helical" evidence="6">
    <location>
        <begin position="29"/>
        <end position="47"/>
    </location>
</feature>
<feature type="transmembrane region" description="Helical" evidence="6">
    <location>
        <begin position="205"/>
        <end position="226"/>
    </location>
</feature>
<comment type="similarity">
    <text evidence="2">Belongs to the TspO/BZRP family.</text>
</comment>
<reference evidence="7 8" key="1">
    <citation type="submission" date="2015-03" db="EMBL/GenBank/DDBJ databases">
        <title>Draft genome of the nematode, Opisthorchis viverrini.</title>
        <authorList>
            <person name="Mitreva M."/>
        </authorList>
    </citation>
    <scope>NUCLEOTIDE SEQUENCE [LARGE SCALE GENOMIC DNA]</scope>
    <source>
        <strain evidence="7">Khon Kaen</strain>
    </source>
</reference>
<feature type="non-terminal residue" evidence="7">
    <location>
        <position position="263"/>
    </location>
</feature>
<name>A0A1S8WQM9_OPIVI</name>
<dbReference type="GO" id="GO:0005741">
    <property type="term" value="C:mitochondrial outer membrane"/>
    <property type="evidence" value="ECO:0007669"/>
    <property type="project" value="TreeGrafter"/>
</dbReference>
<keyword evidence="3 6" id="KW-0812">Transmembrane</keyword>
<evidence type="ECO:0000313" key="8">
    <source>
        <dbReference type="Proteomes" id="UP000243686"/>
    </source>
</evidence>
<keyword evidence="8" id="KW-1185">Reference proteome</keyword>
<dbReference type="PANTHER" id="PTHR10057:SF0">
    <property type="entry name" value="TRANSLOCATOR PROTEIN"/>
    <property type="match status" value="1"/>
</dbReference>
<dbReference type="FunFam" id="1.20.1260.100:FF:000001">
    <property type="entry name" value="translocator protein 2"/>
    <property type="match status" value="2"/>
</dbReference>
<sequence length="263" mass="29825">MTPLQPFCNPPVTSYPSTSRLIPSMDYRIVPFIMTPYLGSIPGRYIVRRNLAWSRTLKKVWFAPPNWVFAPVWNCLYIAMGTASYLVWRDSTSDTVRLPLTIYGLHLLLNWSWTAVFFGAHKLKLSVMVMLSTLSCVSACAVLFRPINALASNLMLPYIINMFDYRAIPFVVTPLLGSFAGARIVGRNMAWYDTLKRPSFAPPKWVFGPVWTFLYASMGTASYLVWRDAAPDEANLPLAVYGLHLLANWAWTPVFFGAHKLKE</sequence>
<feature type="transmembrane region" description="Helical" evidence="6">
    <location>
        <begin position="100"/>
        <end position="120"/>
    </location>
</feature>
<evidence type="ECO:0000256" key="4">
    <source>
        <dbReference type="ARBA" id="ARBA00022989"/>
    </source>
</evidence>
<keyword evidence="4 6" id="KW-1133">Transmembrane helix</keyword>
<dbReference type="AlphaFoldDB" id="A0A1S8WQM9"/>
<gene>
    <name evidence="7" type="ORF">X801_07466</name>
</gene>
<dbReference type="Pfam" id="PF03073">
    <property type="entry name" value="TspO_MBR"/>
    <property type="match status" value="2"/>
</dbReference>
<protein>
    <submittedName>
        <fullName evidence="7">TspO/MBR family protein</fullName>
    </submittedName>
</protein>
<proteinExistence type="inferred from homology"/>
<dbReference type="InterPro" id="IPR038330">
    <property type="entry name" value="TspO/MBR-related_sf"/>
</dbReference>
<feature type="transmembrane region" description="Helical" evidence="6">
    <location>
        <begin position="67"/>
        <end position="88"/>
    </location>
</feature>
<dbReference type="InterPro" id="IPR004307">
    <property type="entry name" value="TspO_MBR"/>
</dbReference>
<dbReference type="CDD" id="cd15904">
    <property type="entry name" value="TSPO_MBR"/>
    <property type="match status" value="2"/>
</dbReference>
<feature type="transmembrane region" description="Helical" evidence="6">
    <location>
        <begin position="127"/>
        <end position="147"/>
    </location>
</feature>
<dbReference type="Gene3D" id="1.20.1260.100">
    <property type="entry name" value="TspO/MBR protein"/>
    <property type="match status" value="2"/>
</dbReference>
<evidence type="ECO:0000256" key="2">
    <source>
        <dbReference type="ARBA" id="ARBA00007524"/>
    </source>
</evidence>
<dbReference type="Proteomes" id="UP000243686">
    <property type="component" value="Unassembled WGS sequence"/>
</dbReference>
<keyword evidence="5 6" id="KW-0472">Membrane</keyword>